<evidence type="ECO:0000313" key="2">
    <source>
        <dbReference type="Proteomes" id="UP001054945"/>
    </source>
</evidence>
<gene>
    <name evidence="1" type="ORF">CEXT_123881</name>
</gene>
<accession>A0AAV4M555</accession>
<proteinExistence type="predicted"/>
<reference evidence="1 2" key="1">
    <citation type="submission" date="2021-06" db="EMBL/GenBank/DDBJ databases">
        <title>Caerostris extrusa draft genome.</title>
        <authorList>
            <person name="Kono N."/>
            <person name="Arakawa K."/>
        </authorList>
    </citation>
    <scope>NUCLEOTIDE SEQUENCE [LARGE SCALE GENOMIC DNA]</scope>
</reference>
<organism evidence="1 2">
    <name type="scientific">Caerostris extrusa</name>
    <name type="common">Bark spider</name>
    <name type="synonym">Caerostris bankana</name>
    <dbReference type="NCBI Taxonomy" id="172846"/>
    <lineage>
        <taxon>Eukaryota</taxon>
        <taxon>Metazoa</taxon>
        <taxon>Ecdysozoa</taxon>
        <taxon>Arthropoda</taxon>
        <taxon>Chelicerata</taxon>
        <taxon>Arachnida</taxon>
        <taxon>Araneae</taxon>
        <taxon>Araneomorphae</taxon>
        <taxon>Entelegynae</taxon>
        <taxon>Araneoidea</taxon>
        <taxon>Araneidae</taxon>
        <taxon>Caerostris</taxon>
    </lineage>
</organism>
<protein>
    <submittedName>
        <fullName evidence="1">Uncharacterized protein</fullName>
    </submittedName>
</protein>
<sequence length="86" mass="9409">MISFQCLSHKKENGGVGGVEKFILMCLPYGTPCATTLVTVAFPRDDPKSTYVISVSQGGERDTNKKRTLAKGIKKSLGLFEHYPCL</sequence>
<evidence type="ECO:0000313" key="1">
    <source>
        <dbReference type="EMBL" id="GIX66987.1"/>
    </source>
</evidence>
<dbReference type="AlphaFoldDB" id="A0AAV4M555"/>
<comment type="caution">
    <text evidence="1">The sequence shown here is derived from an EMBL/GenBank/DDBJ whole genome shotgun (WGS) entry which is preliminary data.</text>
</comment>
<name>A0AAV4M555_CAEEX</name>
<dbReference type="Proteomes" id="UP001054945">
    <property type="component" value="Unassembled WGS sequence"/>
</dbReference>
<dbReference type="EMBL" id="BPLR01019362">
    <property type="protein sequence ID" value="GIX66987.1"/>
    <property type="molecule type" value="Genomic_DNA"/>
</dbReference>
<keyword evidence="2" id="KW-1185">Reference proteome</keyword>